<proteinExistence type="predicted"/>
<accession>A0A0E9NDK9</accession>
<feature type="region of interest" description="Disordered" evidence="1">
    <location>
        <begin position="1"/>
        <end position="35"/>
    </location>
</feature>
<comment type="caution">
    <text evidence="2">The sequence shown here is derived from an EMBL/GenBank/DDBJ whole genome shotgun (WGS) entry which is preliminary data.</text>
</comment>
<dbReference type="Proteomes" id="UP000033140">
    <property type="component" value="Unassembled WGS sequence"/>
</dbReference>
<organism evidence="2 3">
    <name type="scientific">Saitoella complicata (strain BCRC 22490 / CBS 7301 / JCM 7358 / NBRC 10748 / NRRL Y-17804)</name>
    <dbReference type="NCBI Taxonomy" id="698492"/>
    <lineage>
        <taxon>Eukaryota</taxon>
        <taxon>Fungi</taxon>
        <taxon>Dikarya</taxon>
        <taxon>Ascomycota</taxon>
        <taxon>Taphrinomycotina</taxon>
        <taxon>Taphrinomycotina incertae sedis</taxon>
        <taxon>Saitoella</taxon>
    </lineage>
</organism>
<feature type="compositionally biased region" description="Basic and acidic residues" evidence="1">
    <location>
        <begin position="18"/>
        <end position="29"/>
    </location>
</feature>
<reference evidence="2 3" key="3">
    <citation type="journal article" date="2015" name="Genome Announc.">
        <title>Draft Genome Sequence of the Archiascomycetous Yeast Saitoella complicata.</title>
        <authorList>
            <person name="Yamauchi K."/>
            <person name="Kondo S."/>
            <person name="Hamamoto M."/>
            <person name="Takahashi Y."/>
            <person name="Ogura Y."/>
            <person name="Hayashi T."/>
            <person name="Nishida H."/>
        </authorList>
    </citation>
    <scope>NUCLEOTIDE SEQUENCE [LARGE SCALE GENOMIC DNA]</scope>
    <source>
        <strain evidence="2 3">NRRL Y-17804</strain>
    </source>
</reference>
<dbReference type="EMBL" id="BACD03000011">
    <property type="protein sequence ID" value="GAO47883.1"/>
    <property type="molecule type" value="Genomic_DNA"/>
</dbReference>
<evidence type="ECO:0000313" key="2">
    <source>
        <dbReference type="EMBL" id="GAO47883.1"/>
    </source>
</evidence>
<gene>
    <name evidence="2" type="ORF">G7K_2079-t1</name>
</gene>
<dbReference type="AlphaFoldDB" id="A0A0E9NDK9"/>
<evidence type="ECO:0000313" key="3">
    <source>
        <dbReference type="Proteomes" id="UP000033140"/>
    </source>
</evidence>
<reference evidence="2 3" key="2">
    <citation type="journal article" date="2014" name="J. Gen. Appl. Microbiol.">
        <title>The early diverging ascomycetous budding yeast Saitoella complicata has three histone deacetylases belonging to the Clr6, Hos2, and Rpd3 lineages.</title>
        <authorList>
            <person name="Nishida H."/>
            <person name="Matsumoto T."/>
            <person name="Kondo S."/>
            <person name="Hamamoto M."/>
            <person name="Yoshikawa H."/>
        </authorList>
    </citation>
    <scope>NUCLEOTIDE SEQUENCE [LARGE SCALE GENOMIC DNA]</scope>
    <source>
        <strain evidence="2 3">NRRL Y-17804</strain>
    </source>
</reference>
<keyword evidence="3" id="KW-1185">Reference proteome</keyword>
<evidence type="ECO:0000256" key="1">
    <source>
        <dbReference type="SAM" id="MobiDB-lite"/>
    </source>
</evidence>
<protein>
    <submittedName>
        <fullName evidence="2">Uncharacterized protein</fullName>
    </submittedName>
</protein>
<name>A0A0E9NDK9_SAICN</name>
<sequence>MRSRLCELTRLNRRTPRTRSDDGHGERSRPATYASYIRRQPRAPRCFPRPLYVAFPVAPPFSLGQSFLPIK</sequence>
<reference evidence="2 3" key="1">
    <citation type="journal article" date="2011" name="J. Gen. Appl. Microbiol.">
        <title>Draft genome sequencing of the enigmatic yeast Saitoella complicata.</title>
        <authorList>
            <person name="Nishida H."/>
            <person name="Hamamoto M."/>
            <person name="Sugiyama J."/>
        </authorList>
    </citation>
    <scope>NUCLEOTIDE SEQUENCE [LARGE SCALE GENOMIC DNA]</scope>
    <source>
        <strain evidence="2 3">NRRL Y-17804</strain>
    </source>
</reference>